<keyword evidence="2" id="KW-1185">Reference proteome</keyword>
<name>A0A091DAY8_FUKDA</name>
<gene>
    <name evidence="1" type="ORF">H920_09322</name>
</gene>
<dbReference type="EMBL" id="KN122612">
    <property type="protein sequence ID" value="KFO29284.1"/>
    <property type="molecule type" value="Genomic_DNA"/>
</dbReference>
<dbReference type="Proteomes" id="UP000028990">
    <property type="component" value="Unassembled WGS sequence"/>
</dbReference>
<dbReference type="AlphaFoldDB" id="A0A091DAY8"/>
<organism evidence="1 2">
    <name type="scientific">Fukomys damarensis</name>
    <name type="common">Damaraland mole rat</name>
    <name type="synonym">Cryptomys damarensis</name>
    <dbReference type="NCBI Taxonomy" id="885580"/>
    <lineage>
        <taxon>Eukaryota</taxon>
        <taxon>Metazoa</taxon>
        <taxon>Chordata</taxon>
        <taxon>Craniata</taxon>
        <taxon>Vertebrata</taxon>
        <taxon>Euteleostomi</taxon>
        <taxon>Mammalia</taxon>
        <taxon>Eutheria</taxon>
        <taxon>Euarchontoglires</taxon>
        <taxon>Glires</taxon>
        <taxon>Rodentia</taxon>
        <taxon>Hystricomorpha</taxon>
        <taxon>Bathyergidae</taxon>
        <taxon>Fukomys</taxon>
    </lineage>
</organism>
<evidence type="ECO:0000313" key="2">
    <source>
        <dbReference type="Proteomes" id="UP000028990"/>
    </source>
</evidence>
<reference evidence="1 2" key="1">
    <citation type="submission" date="2013-11" db="EMBL/GenBank/DDBJ databases">
        <title>The Damaraland mole rat (Fukomys damarensis) genome and evolution of African mole rats.</title>
        <authorList>
            <person name="Gladyshev V.N."/>
            <person name="Fang X."/>
        </authorList>
    </citation>
    <scope>NUCLEOTIDE SEQUENCE [LARGE SCALE GENOMIC DNA]</scope>
    <source>
        <tissue evidence="1">Liver</tissue>
    </source>
</reference>
<sequence>MACEKQDLQTLQKVETESSDYSCMDDEDDNDYGLGSMRIVQEWTNTYTWNADLFNSEDEENSNVMISMLEPPENSMEANNLVTTTKYIDLYLRQKQFQAFETGEKLSQYMMKFEQRLGSNQAFNHRPGLKPNDLISVPVPSFYYDYKQDLLCL</sequence>
<accession>A0A091DAY8</accession>
<protein>
    <submittedName>
        <fullName evidence="1">Uncharacterized protein</fullName>
    </submittedName>
</protein>
<evidence type="ECO:0000313" key="1">
    <source>
        <dbReference type="EMBL" id="KFO29284.1"/>
    </source>
</evidence>
<proteinExistence type="predicted"/>